<dbReference type="EMBL" id="HE573024">
    <property type="protein sequence ID" value="CCC49512.1"/>
    <property type="molecule type" value="Genomic_DNA"/>
</dbReference>
<evidence type="ECO:0000256" key="6">
    <source>
        <dbReference type="SAM" id="Phobius"/>
    </source>
</evidence>
<comment type="similarity">
    <text evidence="2">Belongs to the TAPT1 family.</text>
</comment>
<comment type="subcellular location">
    <subcellularLocation>
        <location evidence="1">Membrane</location>
        <topology evidence="1">Multi-pass membrane protein</topology>
    </subcellularLocation>
</comment>
<proteinExistence type="inferred from homology"/>
<evidence type="ECO:0000256" key="3">
    <source>
        <dbReference type="ARBA" id="ARBA00022692"/>
    </source>
</evidence>
<feature type="transmembrane region" description="Helical" evidence="6">
    <location>
        <begin position="91"/>
        <end position="107"/>
    </location>
</feature>
<keyword evidence="4 6" id="KW-1133">Transmembrane helix</keyword>
<dbReference type="Pfam" id="PF05346">
    <property type="entry name" value="DUF747"/>
    <property type="match status" value="1"/>
</dbReference>
<gene>
    <name evidence="7" type="ORF">TVY486_0801200</name>
</gene>
<evidence type="ECO:0000256" key="5">
    <source>
        <dbReference type="ARBA" id="ARBA00023136"/>
    </source>
</evidence>
<feature type="transmembrane region" description="Helical" evidence="6">
    <location>
        <begin position="56"/>
        <end position="79"/>
    </location>
</feature>
<dbReference type="VEuPathDB" id="TriTrypDB:TvY486_0801200"/>
<accession>G0U0B4</accession>
<protein>
    <submittedName>
        <fullName evidence="7">Uncharacterized protein</fullName>
    </submittedName>
</protein>
<evidence type="ECO:0000256" key="4">
    <source>
        <dbReference type="ARBA" id="ARBA00022989"/>
    </source>
</evidence>
<dbReference type="PANTHER" id="PTHR13317:SF4">
    <property type="entry name" value="TRANSMEMBRANE ANTERIOR POSTERIOR TRANSFORMATION PROTEIN 1 HOMOLOG"/>
    <property type="match status" value="1"/>
</dbReference>
<feature type="transmembrane region" description="Helical" evidence="6">
    <location>
        <begin position="179"/>
        <end position="205"/>
    </location>
</feature>
<dbReference type="OMA" id="HMHERFT"/>
<dbReference type="AlphaFoldDB" id="G0U0B4"/>
<feature type="transmembrane region" description="Helical" evidence="6">
    <location>
        <begin position="393"/>
        <end position="410"/>
    </location>
</feature>
<evidence type="ECO:0000313" key="7">
    <source>
        <dbReference type="EMBL" id="CCC49512.1"/>
    </source>
</evidence>
<keyword evidence="5 6" id="KW-0472">Membrane</keyword>
<dbReference type="PANTHER" id="PTHR13317">
    <property type="entry name" value="TRANSMEMBRANE ANTERIOR POSTERIOR TRANSFORMATION PROTEIN 1 HOMOLOG"/>
    <property type="match status" value="1"/>
</dbReference>
<dbReference type="InterPro" id="IPR008010">
    <property type="entry name" value="Tatp1"/>
</dbReference>
<sequence>MRRALLRSLFGTTKHERTKGVTDDAYSSVPSTHDSSFAWQLRYFMLMPIMLADLEFFFALTILGLLENLLSLLLLPLKLVFAFQRFERRDGVALVLIIVGMLTYYSISLQTTQPYAYLYHFVRRTSFIKLMMIFSILEVADKLLSVLLHGAMEVLTACVQDWEHTRQLCTRRGDVFSNLWLPLGSAAVCLLCVSAHSIVLLLSVVTLNVAVNTEGNLLLTFIVSSSLSELKGIAYKKQNCESLYQVAAADAIERVKFLLFSAVMVLQHMHERNHGLDIADTLLVLLAEIVVDFTKHLFVAKFNRISLSVYRSFYQLTLIDMASETVLWRLTDVCVRCIDDLRHLGSELKGLLKPSSSFLPKYVRRTGFVPVPYAALILWSLAPLACPLLKSDLRLLTLALIMMVLLKLAMSELIHGAASRFVVRSMLVPDTQNSRYETGAPTLYGVSPLATPAVSPLRGSPKQSEGGSFLTLQLTSFLCSLIKIEPFDLQTGKGG</sequence>
<reference evidence="7" key="1">
    <citation type="journal article" date="2012" name="Proc. Natl. Acad. Sci. U.S.A.">
        <title>Antigenic diversity is generated by distinct evolutionary mechanisms in African trypanosome species.</title>
        <authorList>
            <person name="Jackson A.P."/>
            <person name="Berry A."/>
            <person name="Aslett M."/>
            <person name="Allison H.C."/>
            <person name="Burton P."/>
            <person name="Vavrova-Anderson J."/>
            <person name="Brown R."/>
            <person name="Browne H."/>
            <person name="Corton N."/>
            <person name="Hauser H."/>
            <person name="Gamble J."/>
            <person name="Gilderthorp R."/>
            <person name="Marcello L."/>
            <person name="McQuillan J."/>
            <person name="Otto T.D."/>
            <person name="Quail M.A."/>
            <person name="Sanders M.J."/>
            <person name="van Tonder A."/>
            <person name="Ginger M.L."/>
            <person name="Field M.C."/>
            <person name="Barry J.D."/>
            <person name="Hertz-Fowler C."/>
            <person name="Berriman M."/>
        </authorList>
    </citation>
    <scope>NUCLEOTIDE SEQUENCE</scope>
    <source>
        <strain evidence="7">Y486</strain>
    </source>
</reference>
<feature type="transmembrane region" description="Helical" evidence="6">
    <location>
        <begin position="127"/>
        <end position="148"/>
    </location>
</feature>
<name>G0U0B4_TRYVY</name>
<feature type="transmembrane region" description="Helical" evidence="6">
    <location>
        <begin position="362"/>
        <end position="381"/>
    </location>
</feature>
<evidence type="ECO:0000256" key="1">
    <source>
        <dbReference type="ARBA" id="ARBA00004141"/>
    </source>
</evidence>
<organism evidence="7">
    <name type="scientific">Trypanosoma vivax (strain Y486)</name>
    <dbReference type="NCBI Taxonomy" id="1055687"/>
    <lineage>
        <taxon>Eukaryota</taxon>
        <taxon>Discoba</taxon>
        <taxon>Euglenozoa</taxon>
        <taxon>Kinetoplastea</taxon>
        <taxon>Metakinetoplastina</taxon>
        <taxon>Trypanosomatida</taxon>
        <taxon>Trypanosomatidae</taxon>
        <taxon>Trypanosoma</taxon>
        <taxon>Duttonella</taxon>
    </lineage>
</organism>
<dbReference type="GO" id="GO:0005789">
    <property type="term" value="C:endoplasmic reticulum membrane"/>
    <property type="evidence" value="ECO:0007669"/>
    <property type="project" value="TreeGrafter"/>
</dbReference>
<keyword evidence="3 6" id="KW-0812">Transmembrane</keyword>
<evidence type="ECO:0000256" key="2">
    <source>
        <dbReference type="ARBA" id="ARBA00008803"/>
    </source>
</evidence>